<proteinExistence type="predicted"/>
<gene>
    <name evidence="1" type="ORF">SAMN02745164_00078</name>
</gene>
<sequence length="554" mass="66330">MKKLLIIFVLFATIISFSIDFNIDYWYIQYKLLLDENGIDIKNNLDISYKITFSDYLFSKKWMLSFENYNDFPEFDELKIHFNDEYSFLFKSNYFGIDYKDKITAYYKDLSEDYVVSEDKLSEGIIFNWENLLNNSEYGFLIEQYKYKNFRVDYLNVYTKNDINTYLKNIYYINSTTKNNEIERLNQLKATLEYLKNKYISEIYISDPGTDVSSSSTIVSINNAIEEIEGQINALNSYSQTISIDTTYIENGIYSYLKYNGFYFTGVYLKKESENIESEKSTPIELEVANYINFNNFELDIDNILTSKNIEIGNEYNYTLEKELKEKKYLKFGYKNRFKIFDTYFLPNIKFIWKKDNTLPYYIYPISLSAEYLNFDSIYKIYSEESTTLVLGSQITKLFDKNSLYVNYNFAIDFNKDKFVYNQVLDSFFRLQLGKNYAKFGYKNFTVNLNDEENKDVFQKYYFEGVLIPIKNFYINTQLWNYNYEKLNDIEHEIGYEINLYYKLNEMRTGFEFGNAIIDKTTKLIIGSKDNNYWQFYIKIDVTPSSDEAFEYNE</sequence>
<name>A0A1M4S6B0_MARH1</name>
<protein>
    <submittedName>
        <fullName evidence="1">Uncharacterized protein</fullName>
    </submittedName>
</protein>
<dbReference type="RefSeq" id="WP_072862247.1">
    <property type="nucleotide sequence ID" value="NZ_FQUI01000001.1"/>
</dbReference>
<evidence type="ECO:0000313" key="2">
    <source>
        <dbReference type="Proteomes" id="UP000184334"/>
    </source>
</evidence>
<organism evidence="1 2">
    <name type="scientific">Marinitoga hydrogenitolerans (strain DSM 16785 / JCM 12826 / AT1271)</name>
    <dbReference type="NCBI Taxonomy" id="1122195"/>
    <lineage>
        <taxon>Bacteria</taxon>
        <taxon>Thermotogati</taxon>
        <taxon>Thermotogota</taxon>
        <taxon>Thermotogae</taxon>
        <taxon>Petrotogales</taxon>
        <taxon>Petrotogaceae</taxon>
        <taxon>Marinitoga</taxon>
    </lineage>
</organism>
<dbReference type="AlphaFoldDB" id="A0A1M4S6B0"/>
<evidence type="ECO:0000313" key="1">
    <source>
        <dbReference type="EMBL" id="SHE27746.1"/>
    </source>
</evidence>
<reference evidence="1" key="1">
    <citation type="submission" date="2016-11" db="EMBL/GenBank/DDBJ databases">
        <authorList>
            <person name="Varghese N."/>
            <person name="Submissions S."/>
        </authorList>
    </citation>
    <scope>NUCLEOTIDE SEQUENCE [LARGE SCALE GENOMIC DNA]</scope>
    <source>
        <strain evidence="1">DSM 16785</strain>
    </source>
</reference>
<comment type="caution">
    <text evidence="1">The sequence shown here is derived from an EMBL/GenBank/DDBJ whole genome shotgun (WGS) entry which is preliminary data.</text>
</comment>
<accession>A0A1M4S6B0</accession>
<dbReference type="EMBL" id="FQUI01000001">
    <property type="protein sequence ID" value="SHE27746.1"/>
    <property type="molecule type" value="Genomic_DNA"/>
</dbReference>
<dbReference type="Proteomes" id="UP000184334">
    <property type="component" value="Unassembled WGS sequence"/>
</dbReference>
<keyword evidence="2" id="KW-1185">Reference proteome</keyword>
<dbReference type="OrthoDB" id="10016934at2"/>